<accession>A0A0P7BMH5</accession>
<reference evidence="1 2" key="1">
    <citation type="submission" date="2015-09" db="EMBL/GenBank/DDBJ databases">
        <title>Draft genome of a European isolate of the apple canker pathogen Neonectria ditissima.</title>
        <authorList>
            <person name="Gomez-Cortecero A."/>
            <person name="Harrison R.J."/>
            <person name="Armitage A.D."/>
        </authorList>
    </citation>
    <scope>NUCLEOTIDE SEQUENCE [LARGE SCALE GENOMIC DNA]</scope>
    <source>
        <strain evidence="1 2">R09/05</strain>
    </source>
</reference>
<keyword evidence="2" id="KW-1185">Reference proteome</keyword>
<comment type="caution">
    <text evidence="1">The sequence shown here is derived from an EMBL/GenBank/DDBJ whole genome shotgun (WGS) entry which is preliminary data.</text>
</comment>
<name>A0A0P7BMH5_9HYPO</name>
<protein>
    <submittedName>
        <fullName evidence="1">Uncharacterized protein</fullName>
    </submittedName>
</protein>
<dbReference type="AlphaFoldDB" id="A0A0P7BMH5"/>
<dbReference type="OrthoDB" id="5354164at2759"/>
<sequence length="728" mass="80957">MALGYHGPATSNEYSGKLDISLIKFEVPAEYGGLSAALTSSRRDAAEQGTAHKTARRLGILFHDILPATPELLRAYGRRATDISGKSTNLSERSISKGIFANFLGADITSVWAAATSGASSIAVHLLSCLLARLWSGPEATSIWVEIVAERTRQILFEEKQGVYKTSLELQIVSRQEVSRNDLAEWDAGARAWLQIADDAQMRRQKQLMLIINNIHLPVNTGGSTFDRVMDAWTKALEAMEKLVGGQPQRIVKAATLMGIASWHIYPDLHVLGDVISTVKFGDDLVPDTGQLTIGLENVDSEKQDGIFWSLPLSHLQFYGDPVVAQSNTSRDASRFSMEELQMLAFGSATSTWEAITWTRASLLTFSWHKTLIEATGDELKNNLAIVALGRRNGRQFLSEKHHHPLPYLGLGHPFVSHLLKRPKSVFNTEPLERMRFVASQLGLRPNECIIRIRKSLGSSETRMWFDDGFYKKQDESNYEYLTAVPHTDCFFLEFTPPPSRSDFNLGIGITRPGKNQPGHEELFIRLVPSRGKLCGCYLSSSLNVSNPEFGLLAGDTNDVALFIRTDVGLRPRRQRLRNALSRLAGTGYVSGKSVIASLESGELVRSTLCSYLELFSREGFVVLPGFAKDLRPEIFRVGTFVLSLNALRIASDTYKSLGGATASLRVIERPLCPAQWVPKTREFWDKTSQKLERRQQFACIAFFESGSYDLNPFDLTEVIAMSTRNSI</sequence>
<gene>
    <name evidence="1" type="ORF">AK830_g1626</name>
</gene>
<proteinExistence type="predicted"/>
<evidence type="ECO:0000313" key="1">
    <source>
        <dbReference type="EMBL" id="KPM44963.1"/>
    </source>
</evidence>
<organism evidence="1 2">
    <name type="scientific">Neonectria ditissima</name>
    <dbReference type="NCBI Taxonomy" id="78410"/>
    <lineage>
        <taxon>Eukaryota</taxon>
        <taxon>Fungi</taxon>
        <taxon>Dikarya</taxon>
        <taxon>Ascomycota</taxon>
        <taxon>Pezizomycotina</taxon>
        <taxon>Sordariomycetes</taxon>
        <taxon>Hypocreomycetidae</taxon>
        <taxon>Hypocreales</taxon>
        <taxon>Nectriaceae</taxon>
        <taxon>Neonectria</taxon>
    </lineage>
</organism>
<evidence type="ECO:0000313" key="2">
    <source>
        <dbReference type="Proteomes" id="UP000050424"/>
    </source>
</evidence>
<dbReference type="EMBL" id="LKCW01000013">
    <property type="protein sequence ID" value="KPM44963.1"/>
    <property type="molecule type" value="Genomic_DNA"/>
</dbReference>
<dbReference type="Proteomes" id="UP000050424">
    <property type="component" value="Unassembled WGS sequence"/>
</dbReference>